<gene>
    <name evidence="1" type="ORF">WG68_16140</name>
</gene>
<proteinExistence type="predicted"/>
<dbReference type="AlphaFoldDB" id="A0A0M2V5B4"/>
<reference evidence="1 2" key="1">
    <citation type="submission" date="2015-03" db="EMBL/GenBank/DDBJ databases">
        <title>Draft genome sequences of two protease-producing strains of Arsukibacterium isolated from two cold and alkaline environments.</title>
        <authorList>
            <person name="Lylloff J.E."/>
            <person name="Skov L.B."/>
            <person name="Jepsen M."/>
            <person name="Hallin P.F."/>
            <person name="Sorensen S.J."/>
            <person name="Stougaard P."/>
            <person name="Glaring M.A."/>
        </authorList>
    </citation>
    <scope>NUCLEOTIDE SEQUENCE [LARGE SCALE GENOMIC DNA]</scope>
    <source>
        <strain evidence="1 2">GCM72</strain>
    </source>
</reference>
<dbReference type="EMBL" id="LAHO01000017">
    <property type="protein sequence ID" value="KKO44353.1"/>
    <property type="molecule type" value="Genomic_DNA"/>
</dbReference>
<keyword evidence="2" id="KW-1185">Reference proteome</keyword>
<protein>
    <submittedName>
        <fullName evidence="1">Uncharacterized protein</fullName>
    </submittedName>
</protein>
<name>A0A0M2V5B4_9GAMM</name>
<sequence length="201" mass="22457">MGNFLHSCHIQRINRGELQRAAGIIERYLDQHGNTAVTSQNHRLHQYGDLRITSEQRAAILRGDRQTFWRLRQEVGDPIADVALPILENRGINGRVANRLTGLSDDPVKLNELGVDLMLAHANAVTHDYDNCIGNVPGALSPEQVAEYHHRVFKRHGVGSYHWLKSDGAWLFGGTLFSLPANLYRPIWCNACDFIGSGIGN</sequence>
<dbReference type="RefSeq" id="WP_046558755.1">
    <property type="nucleotide sequence ID" value="NZ_LAHO01000017.1"/>
</dbReference>
<comment type="caution">
    <text evidence="1">The sequence shown here is derived from an EMBL/GenBank/DDBJ whole genome shotgun (WGS) entry which is preliminary data.</text>
</comment>
<dbReference type="Proteomes" id="UP000034228">
    <property type="component" value="Unassembled WGS sequence"/>
</dbReference>
<organism evidence="1 2">
    <name type="scientific">Arsukibacterium ikkense</name>
    <dbReference type="NCBI Taxonomy" id="336831"/>
    <lineage>
        <taxon>Bacteria</taxon>
        <taxon>Pseudomonadati</taxon>
        <taxon>Pseudomonadota</taxon>
        <taxon>Gammaproteobacteria</taxon>
        <taxon>Chromatiales</taxon>
        <taxon>Chromatiaceae</taxon>
        <taxon>Arsukibacterium</taxon>
    </lineage>
</organism>
<accession>A0A0M2V5B4</accession>
<evidence type="ECO:0000313" key="1">
    <source>
        <dbReference type="EMBL" id="KKO44353.1"/>
    </source>
</evidence>
<evidence type="ECO:0000313" key="2">
    <source>
        <dbReference type="Proteomes" id="UP000034228"/>
    </source>
</evidence>
<dbReference type="STRING" id="336831.WG68_16140"/>